<keyword evidence="4 13" id="KW-0479">Metal-binding</keyword>
<dbReference type="InterPro" id="IPR034733">
    <property type="entry name" value="AcCoA_carboxyl_beta"/>
</dbReference>
<dbReference type="AlphaFoldDB" id="A0A538T7I6"/>
<comment type="caution">
    <text evidence="16">The sequence shown here is derived from an EMBL/GenBank/DDBJ whole genome shotgun (WGS) entry which is preliminary data.</text>
</comment>
<evidence type="ECO:0000256" key="3">
    <source>
        <dbReference type="ARBA" id="ARBA00022679"/>
    </source>
</evidence>
<dbReference type="InterPro" id="IPR029045">
    <property type="entry name" value="ClpP/crotonase-like_dom_sf"/>
</dbReference>
<evidence type="ECO:0000256" key="12">
    <source>
        <dbReference type="ARBA" id="ARBA00025280"/>
    </source>
</evidence>
<keyword evidence="10 13" id="KW-0443">Lipid metabolism</keyword>
<feature type="binding site" evidence="13">
    <location>
        <position position="50"/>
    </location>
    <ligand>
        <name>Zn(2+)</name>
        <dbReference type="ChEBI" id="CHEBI:29105"/>
    </ligand>
</feature>
<evidence type="ECO:0000256" key="4">
    <source>
        <dbReference type="ARBA" id="ARBA00022723"/>
    </source>
</evidence>
<dbReference type="InterPro" id="IPR000438">
    <property type="entry name" value="Acetyl_CoA_COase_Trfase_b_su"/>
</dbReference>
<dbReference type="EMBL" id="VBOV01000098">
    <property type="protein sequence ID" value="TMQ59588.1"/>
    <property type="molecule type" value="Genomic_DNA"/>
</dbReference>
<dbReference type="HAMAP" id="MF_01395">
    <property type="entry name" value="AcetylCoA_CT_beta"/>
    <property type="match status" value="1"/>
</dbReference>
<dbReference type="UniPathway" id="UPA00655">
    <property type="reaction ID" value="UER00711"/>
</dbReference>
<evidence type="ECO:0000256" key="2">
    <source>
        <dbReference type="ARBA" id="ARBA00022516"/>
    </source>
</evidence>
<keyword evidence="9 13" id="KW-0067">ATP-binding</keyword>
<dbReference type="GO" id="GO:2001295">
    <property type="term" value="P:malonyl-CoA biosynthetic process"/>
    <property type="evidence" value="ECO:0007669"/>
    <property type="project" value="UniProtKB-UniRule"/>
</dbReference>
<feature type="domain" description="CoA carboxyltransferase N-terminal" evidence="15">
    <location>
        <begin position="24"/>
        <end position="293"/>
    </location>
</feature>
<dbReference type="InterPro" id="IPR011762">
    <property type="entry name" value="COA_CT_N"/>
</dbReference>
<evidence type="ECO:0000256" key="9">
    <source>
        <dbReference type="ARBA" id="ARBA00022840"/>
    </source>
</evidence>
<keyword evidence="7 13" id="KW-0276">Fatty acid metabolism</keyword>
<evidence type="ECO:0000256" key="11">
    <source>
        <dbReference type="ARBA" id="ARBA00023160"/>
    </source>
</evidence>
<organism evidence="16 17">
    <name type="scientific">Eiseniibacteriota bacterium</name>
    <dbReference type="NCBI Taxonomy" id="2212470"/>
    <lineage>
        <taxon>Bacteria</taxon>
        <taxon>Candidatus Eiseniibacteriota</taxon>
    </lineage>
</organism>
<feature type="compositionally biased region" description="Pro residues" evidence="14">
    <location>
        <begin position="311"/>
        <end position="324"/>
    </location>
</feature>
<dbReference type="GO" id="GO:0003989">
    <property type="term" value="F:acetyl-CoA carboxylase activity"/>
    <property type="evidence" value="ECO:0007669"/>
    <property type="project" value="InterPro"/>
</dbReference>
<evidence type="ECO:0000259" key="15">
    <source>
        <dbReference type="PROSITE" id="PS50980"/>
    </source>
</evidence>
<reference evidence="16 17" key="1">
    <citation type="journal article" date="2019" name="Nat. Microbiol.">
        <title>Mediterranean grassland soil C-N compound turnover is dependent on rainfall and depth, and is mediated by genomically divergent microorganisms.</title>
        <authorList>
            <person name="Diamond S."/>
            <person name="Andeer P.F."/>
            <person name="Li Z."/>
            <person name="Crits-Christoph A."/>
            <person name="Burstein D."/>
            <person name="Anantharaman K."/>
            <person name="Lane K.R."/>
            <person name="Thomas B.C."/>
            <person name="Pan C."/>
            <person name="Northen T.R."/>
            <person name="Banfield J.F."/>
        </authorList>
    </citation>
    <scope>NUCLEOTIDE SEQUENCE [LARGE SCALE GENOMIC DNA]</scope>
    <source>
        <strain evidence="16">WS_5</strain>
    </source>
</reference>
<sequence length="383" mass="41625">MSWLKRSKEGLKTPQRKRELPDGLWTKCEECGEILYQKELERNLWTCTKCSYHFRIPARTYVKILLDEGSFVERFSEVVSTDPLRFRDTKRYADRLKKAREETGLSEAILVGEGTIEGRPLVIGVMDFAFLGGSMASAAGERIARGILLSLEKRHPLVLLSSSGGARMFEGILSLMQMAKANALLARLSDAGVPYISIMTHPTTGGVTASFASVGDVILAEPRALIGFAGPRVIKQTINQELPEGFQTSEFLLAKGMIDRIVHRNELRKTLSWLLQFFAAAAMLPQKPRRRAGETLARFRAVGGPIAQTAAPPPKPPEEAPAPGVPLREFQPSATQGPNGVPAAPAGETPSGETPAEAPKETPGSTPGGSTAFPADREIPIRE</sequence>
<evidence type="ECO:0000256" key="6">
    <source>
        <dbReference type="ARBA" id="ARBA00022771"/>
    </source>
</evidence>
<proteinExistence type="inferred from homology"/>
<evidence type="ECO:0000313" key="17">
    <source>
        <dbReference type="Proteomes" id="UP000320913"/>
    </source>
</evidence>
<dbReference type="PRINTS" id="PR01070">
    <property type="entry name" value="ACCCTRFRASEB"/>
</dbReference>
<evidence type="ECO:0000256" key="7">
    <source>
        <dbReference type="ARBA" id="ARBA00022832"/>
    </source>
</evidence>
<dbReference type="Pfam" id="PF01039">
    <property type="entry name" value="Carboxyl_trans"/>
    <property type="match status" value="1"/>
</dbReference>
<keyword evidence="5 13" id="KW-0547">Nucleotide-binding</keyword>
<dbReference type="Gene3D" id="3.90.226.10">
    <property type="entry name" value="2-enoyl-CoA Hydratase, Chain A, domain 1"/>
    <property type="match status" value="1"/>
</dbReference>
<comment type="subunit">
    <text evidence="13">Acetyl-CoA carboxylase is a heterohexamer composed of biotin carboxyl carrier protein (AccB), biotin carboxylase (AccC) and two subunits each of ACCase subunit alpha (AccA) and ACCase subunit beta (AccD).</text>
</comment>
<dbReference type="PANTHER" id="PTHR42995:SF5">
    <property type="entry name" value="ACETYL-COENZYME A CARBOXYLASE CARBOXYL TRANSFERASE SUBUNIT BETA, CHLOROPLASTIC"/>
    <property type="match status" value="1"/>
</dbReference>
<evidence type="ECO:0000256" key="13">
    <source>
        <dbReference type="HAMAP-Rule" id="MF_01395"/>
    </source>
</evidence>
<dbReference type="SUPFAM" id="SSF52096">
    <property type="entry name" value="ClpP/crotonase"/>
    <property type="match status" value="1"/>
</dbReference>
<comment type="pathway">
    <text evidence="13">Lipid metabolism; malonyl-CoA biosynthesis; malonyl-CoA from acetyl-CoA: step 1/1.</text>
</comment>
<keyword evidence="6 13" id="KW-0863">Zinc-finger</keyword>
<evidence type="ECO:0000256" key="10">
    <source>
        <dbReference type="ARBA" id="ARBA00023098"/>
    </source>
</evidence>
<keyword evidence="11 13" id="KW-0275">Fatty acid biosynthesis</keyword>
<evidence type="ECO:0000256" key="14">
    <source>
        <dbReference type="SAM" id="MobiDB-lite"/>
    </source>
</evidence>
<comment type="similarity">
    <text evidence="13">Belongs to the AccD/PCCB family.</text>
</comment>
<evidence type="ECO:0000256" key="1">
    <source>
        <dbReference type="ARBA" id="ARBA00004496"/>
    </source>
</evidence>
<dbReference type="GO" id="GO:0006633">
    <property type="term" value="P:fatty acid biosynthetic process"/>
    <property type="evidence" value="ECO:0007669"/>
    <property type="project" value="UniProtKB-KW"/>
</dbReference>
<dbReference type="Pfam" id="PF17848">
    <property type="entry name" value="Zn_ribbon_ACC"/>
    <property type="match status" value="1"/>
</dbReference>
<dbReference type="EC" id="2.1.3.15" evidence="13"/>
<evidence type="ECO:0000256" key="5">
    <source>
        <dbReference type="ARBA" id="ARBA00022741"/>
    </source>
</evidence>
<dbReference type="PANTHER" id="PTHR42995">
    <property type="entry name" value="ACETYL-COENZYME A CARBOXYLASE CARBOXYL TRANSFERASE SUBUNIT BETA, CHLOROPLASTIC"/>
    <property type="match status" value="1"/>
</dbReference>
<dbReference type="PROSITE" id="PS50980">
    <property type="entry name" value="COA_CT_NTER"/>
    <property type="match status" value="1"/>
</dbReference>
<comment type="subcellular location">
    <subcellularLocation>
        <location evidence="1 13">Cytoplasm</location>
    </subcellularLocation>
</comment>
<comment type="function">
    <text evidence="12 13">Component of the acetyl coenzyme A carboxylase (ACC) complex. Biotin carboxylase (BC) catalyzes the carboxylation of biotin on its carrier protein (BCCP) and then the CO(2) group is transferred by the transcarboxylase to acetyl-CoA to form malonyl-CoA.</text>
</comment>
<dbReference type="Proteomes" id="UP000320913">
    <property type="component" value="Unassembled WGS sequence"/>
</dbReference>
<feature type="binding site" evidence="13">
    <location>
        <position position="31"/>
    </location>
    <ligand>
        <name>Zn(2+)</name>
        <dbReference type="ChEBI" id="CHEBI:29105"/>
    </ligand>
</feature>
<dbReference type="GO" id="GO:0009317">
    <property type="term" value="C:acetyl-CoA carboxylase complex"/>
    <property type="evidence" value="ECO:0007669"/>
    <property type="project" value="InterPro"/>
</dbReference>
<feature type="binding site" evidence="13">
    <location>
        <position position="47"/>
    </location>
    <ligand>
        <name>Zn(2+)</name>
        <dbReference type="ChEBI" id="CHEBI:29105"/>
    </ligand>
</feature>
<keyword evidence="3 13" id="KW-0808">Transferase</keyword>
<gene>
    <name evidence="13" type="primary">accD</name>
    <name evidence="16" type="ORF">E6K75_03895</name>
</gene>
<comment type="cofactor">
    <cofactor evidence="13">
        <name>Zn(2+)</name>
        <dbReference type="ChEBI" id="CHEBI:29105"/>
    </cofactor>
    <text evidence="13">Binds 1 zinc ion per subunit.</text>
</comment>
<dbReference type="GO" id="GO:0008270">
    <property type="term" value="F:zinc ion binding"/>
    <property type="evidence" value="ECO:0007669"/>
    <property type="project" value="UniProtKB-UniRule"/>
</dbReference>
<keyword evidence="8 13" id="KW-0862">Zinc</keyword>
<comment type="catalytic activity">
    <reaction evidence="13">
        <text>N(6)-carboxybiotinyl-L-lysyl-[protein] + acetyl-CoA = N(6)-biotinyl-L-lysyl-[protein] + malonyl-CoA</text>
        <dbReference type="Rhea" id="RHEA:54728"/>
        <dbReference type="Rhea" id="RHEA-COMP:10505"/>
        <dbReference type="Rhea" id="RHEA-COMP:10506"/>
        <dbReference type="ChEBI" id="CHEBI:57288"/>
        <dbReference type="ChEBI" id="CHEBI:57384"/>
        <dbReference type="ChEBI" id="CHEBI:83144"/>
        <dbReference type="ChEBI" id="CHEBI:83145"/>
        <dbReference type="EC" id="2.1.3.15"/>
    </reaction>
</comment>
<keyword evidence="16" id="KW-0436">Ligase</keyword>
<keyword evidence="13" id="KW-0963">Cytoplasm</keyword>
<evidence type="ECO:0000313" key="16">
    <source>
        <dbReference type="EMBL" id="TMQ59588.1"/>
    </source>
</evidence>
<keyword evidence="2 13" id="KW-0444">Lipid biosynthesis</keyword>
<name>A0A538T7I6_UNCEI</name>
<feature type="zinc finger region" description="C4-type" evidence="13">
    <location>
        <begin position="28"/>
        <end position="50"/>
    </location>
</feature>
<dbReference type="InterPro" id="IPR041010">
    <property type="entry name" value="Znf-ACC"/>
</dbReference>
<feature type="region of interest" description="Disordered" evidence="14">
    <location>
        <begin position="304"/>
        <end position="383"/>
    </location>
</feature>
<dbReference type="NCBIfam" id="TIGR00515">
    <property type="entry name" value="accD"/>
    <property type="match status" value="1"/>
</dbReference>
<evidence type="ECO:0000256" key="8">
    <source>
        <dbReference type="ARBA" id="ARBA00022833"/>
    </source>
</evidence>
<accession>A0A538T7I6</accession>
<dbReference type="GO" id="GO:0005524">
    <property type="term" value="F:ATP binding"/>
    <property type="evidence" value="ECO:0007669"/>
    <property type="project" value="UniProtKB-KW"/>
</dbReference>
<dbReference type="GO" id="GO:0016743">
    <property type="term" value="F:carboxyl- or carbamoyltransferase activity"/>
    <property type="evidence" value="ECO:0007669"/>
    <property type="project" value="UniProtKB-UniRule"/>
</dbReference>
<protein>
    <recommendedName>
        <fullName evidence="13">Acetyl-coenzyme A carboxylase carboxyl transferase subunit beta</fullName>
        <shortName evidence="13">ACCase subunit beta</shortName>
        <shortName evidence="13">Acetyl-CoA carboxylase carboxyltransferase subunit beta</shortName>
        <ecNumber evidence="13">2.1.3.15</ecNumber>
    </recommendedName>
</protein>
<feature type="binding site" evidence="13">
    <location>
        <position position="28"/>
    </location>
    <ligand>
        <name>Zn(2+)</name>
        <dbReference type="ChEBI" id="CHEBI:29105"/>
    </ligand>
</feature>